<organism evidence="1 2">
    <name type="scientific">Ridgeia piscesae</name>
    <name type="common">Tubeworm</name>
    <dbReference type="NCBI Taxonomy" id="27915"/>
    <lineage>
        <taxon>Eukaryota</taxon>
        <taxon>Metazoa</taxon>
        <taxon>Spiralia</taxon>
        <taxon>Lophotrochozoa</taxon>
        <taxon>Annelida</taxon>
        <taxon>Polychaeta</taxon>
        <taxon>Sedentaria</taxon>
        <taxon>Canalipalpata</taxon>
        <taxon>Sabellida</taxon>
        <taxon>Siboglinidae</taxon>
        <taxon>Ridgeia</taxon>
    </lineage>
</organism>
<dbReference type="AlphaFoldDB" id="A0AAD9JUG9"/>
<accession>A0AAD9JUG9</accession>
<evidence type="ECO:0000313" key="1">
    <source>
        <dbReference type="EMBL" id="KAK2159141.1"/>
    </source>
</evidence>
<name>A0AAD9JUG9_RIDPI</name>
<evidence type="ECO:0000313" key="2">
    <source>
        <dbReference type="Proteomes" id="UP001209878"/>
    </source>
</evidence>
<reference evidence="1" key="1">
    <citation type="journal article" date="2023" name="Mol. Biol. Evol.">
        <title>Third-Generation Sequencing Reveals the Adaptive Role of the Epigenome in Three Deep-Sea Polychaetes.</title>
        <authorList>
            <person name="Perez M."/>
            <person name="Aroh O."/>
            <person name="Sun Y."/>
            <person name="Lan Y."/>
            <person name="Juniper S.K."/>
            <person name="Young C.R."/>
            <person name="Angers B."/>
            <person name="Qian P.Y."/>
        </authorList>
    </citation>
    <scope>NUCLEOTIDE SEQUENCE</scope>
    <source>
        <strain evidence="1">R07B-5</strain>
    </source>
</reference>
<sequence>MVNVTSMEVMFLKTQLRYTRHVSRVEDHSIQRPCGMENYPLAIITEGHLDKIQTPL</sequence>
<gene>
    <name evidence="1" type="ORF">NP493_1744g00068</name>
</gene>
<dbReference type="EMBL" id="JAODUO010001742">
    <property type="protein sequence ID" value="KAK2159141.1"/>
    <property type="molecule type" value="Genomic_DNA"/>
</dbReference>
<protein>
    <submittedName>
        <fullName evidence="1">Uncharacterized protein</fullName>
    </submittedName>
</protein>
<comment type="caution">
    <text evidence="1">The sequence shown here is derived from an EMBL/GenBank/DDBJ whole genome shotgun (WGS) entry which is preliminary data.</text>
</comment>
<keyword evidence="2" id="KW-1185">Reference proteome</keyword>
<dbReference type="Proteomes" id="UP001209878">
    <property type="component" value="Unassembled WGS sequence"/>
</dbReference>
<proteinExistence type="predicted"/>